<dbReference type="EMBL" id="GBXM01100198">
    <property type="protein sequence ID" value="JAH08379.1"/>
    <property type="molecule type" value="Transcribed_RNA"/>
</dbReference>
<name>A0A0E9PV58_ANGAN</name>
<accession>A0A0E9PV58</accession>
<organism evidence="1">
    <name type="scientific">Anguilla anguilla</name>
    <name type="common">European freshwater eel</name>
    <name type="synonym">Muraena anguilla</name>
    <dbReference type="NCBI Taxonomy" id="7936"/>
    <lineage>
        <taxon>Eukaryota</taxon>
        <taxon>Metazoa</taxon>
        <taxon>Chordata</taxon>
        <taxon>Craniata</taxon>
        <taxon>Vertebrata</taxon>
        <taxon>Euteleostomi</taxon>
        <taxon>Actinopterygii</taxon>
        <taxon>Neopterygii</taxon>
        <taxon>Teleostei</taxon>
        <taxon>Anguilliformes</taxon>
        <taxon>Anguillidae</taxon>
        <taxon>Anguilla</taxon>
    </lineage>
</organism>
<proteinExistence type="predicted"/>
<reference evidence="1" key="2">
    <citation type="journal article" date="2015" name="Fish Shellfish Immunol.">
        <title>Early steps in the European eel (Anguilla anguilla)-Vibrio vulnificus interaction in the gills: Role of the RtxA13 toxin.</title>
        <authorList>
            <person name="Callol A."/>
            <person name="Pajuelo D."/>
            <person name="Ebbesson L."/>
            <person name="Teles M."/>
            <person name="MacKenzie S."/>
            <person name="Amaro C."/>
        </authorList>
    </citation>
    <scope>NUCLEOTIDE SEQUENCE</scope>
</reference>
<protein>
    <submittedName>
        <fullName evidence="1">Uncharacterized protein</fullName>
    </submittedName>
</protein>
<sequence length="37" mass="4603">MRYKILQLSLKQGYLTQIRTYRRAYRFFSPISESFLK</sequence>
<evidence type="ECO:0000313" key="1">
    <source>
        <dbReference type="EMBL" id="JAH08379.1"/>
    </source>
</evidence>
<reference evidence="1" key="1">
    <citation type="submission" date="2014-11" db="EMBL/GenBank/DDBJ databases">
        <authorList>
            <person name="Amaro Gonzalez C."/>
        </authorList>
    </citation>
    <scope>NUCLEOTIDE SEQUENCE</scope>
</reference>
<dbReference type="AlphaFoldDB" id="A0A0E9PV58"/>